<evidence type="ECO:0000313" key="2">
    <source>
        <dbReference type="Proteomes" id="UP000228756"/>
    </source>
</evidence>
<dbReference type="Proteomes" id="UP000228756">
    <property type="component" value="Unassembled WGS sequence"/>
</dbReference>
<accession>A0A2M6NSA2</accession>
<sequence>MAEFQQERGVDFQTAWSHRDMKRNKEIYATAMAALCIQQDAAEKYGWWFTKPLQDPPDGIIGAIVEDKTMGGNIITIREIEVVEYIEGSLLKTIRDKLKNKSYEPNTILVCLLSPKTSEVFNFPTLSEQLKKIELPLSHIFLTFHGFRIEPSL</sequence>
<dbReference type="EMBL" id="PFCJ01000014">
    <property type="protein sequence ID" value="PIR72451.1"/>
    <property type="molecule type" value="Genomic_DNA"/>
</dbReference>
<protein>
    <submittedName>
        <fullName evidence="1">Uncharacterized protein</fullName>
    </submittedName>
</protein>
<reference evidence="2" key="1">
    <citation type="submission" date="2017-09" db="EMBL/GenBank/DDBJ databases">
        <title>Depth-based differentiation of microbial function through sediment-hosted aquifers and enrichment of novel symbionts in the deep terrestrial subsurface.</title>
        <authorList>
            <person name="Probst A.J."/>
            <person name="Ladd B."/>
            <person name="Jarett J.K."/>
            <person name="Geller-Mcgrath D.E."/>
            <person name="Sieber C.M.K."/>
            <person name="Emerson J.B."/>
            <person name="Anantharaman K."/>
            <person name="Thomas B.C."/>
            <person name="Malmstrom R."/>
            <person name="Stieglmeier M."/>
            <person name="Klingl A."/>
            <person name="Woyke T."/>
            <person name="Ryan C.M."/>
            <person name="Banfield J.F."/>
        </authorList>
    </citation>
    <scope>NUCLEOTIDE SEQUENCE [LARGE SCALE GENOMIC DNA]</scope>
</reference>
<dbReference type="AlphaFoldDB" id="A0A2M6NSA2"/>
<name>A0A2M6NSA2_9BACT</name>
<gene>
    <name evidence="1" type="ORF">COU42_01175</name>
</gene>
<organism evidence="1 2">
    <name type="scientific">Candidatus Nealsonbacteria bacterium CG10_big_fil_rev_8_21_14_0_10_36_24</name>
    <dbReference type="NCBI Taxonomy" id="1974710"/>
    <lineage>
        <taxon>Bacteria</taxon>
        <taxon>Candidatus Nealsoniibacteriota</taxon>
    </lineage>
</organism>
<proteinExistence type="predicted"/>
<comment type="caution">
    <text evidence="1">The sequence shown here is derived from an EMBL/GenBank/DDBJ whole genome shotgun (WGS) entry which is preliminary data.</text>
</comment>
<evidence type="ECO:0000313" key="1">
    <source>
        <dbReference type="EMBL" id="PIR72451.1"/>
    </source>
</evidence>